<dbReference type="InterPro" id="IPR011010">
    <property type="entry name" value="DNA_brk_join_enz"/>
</dbReference>
<dbReference type="EMBL" id="AMFJ01000345">
    <property type="protein sequence ID" value="EKE28355.1"/>
    <property type="molecule type" value="Genomic_DNA"/>
</dbReference>
<dbReference type="GO" id="GO:0003677">
    <property type="term" value="F:DNA binding"/>
    <property type="evidence" value="ECO:0007669"/>
    <property type="project" value="UniProtKB-KW"/>
</dbReference>
<organism evidence="5">
    <name type="scientific">uncultured bacterium</name>
    <name type="common">gcode 4</name>
    <dbReference type="NCBI Taxonomy" id="1234023"/>
    <lineage>
        <taxon>Bacteria</taxon>
        <taxon>environmental samples</taxon>
    </lineage>
</organism>
<dbReference type="InterPro" id="IPR013762">
    <property type="entry name" value="Integrase-like_cat_sf"/>
</dbReference>
<sequence length="296" mass="35159">MNEINMLLDQFTSQLLYVNNYSKVTTTSIKGTFIFLMRSTGICMLDELTRDLVEEWLIKGRMTKNWKASTYISHHKHINTFMNWLVNKWKIEDNFMKYINKPKLESTLPRRLNKEDAGKLLFTARRLKCRYKFESIRNHSLIGLMLFTWLRKSEVLWLQVQDVDLSRMVISVIQGKGKKDRIVPISSRLYAILQEYITERRRLDKKSDYFFVWSQFDEQLTARTINRLVFALKQKTGLDFSSHSLRHTFATLMIDGWCDIYTLSKIMWHSKITTTTIYLACSSNLMLKNIEKHPLN</sequence>
<comment type="similarity">
    <text evidence="1">Belongs to the 'phage' integrase family.</text>
</comment>
<proteinExistence type="inferred from homology"/>
<evidence type="ECO:0000256" key="1">
    <source>
        <dbReference type="ARBA" id="ARBA00008857"/>
    </source>
</evidence>
<dbReference type="AlphaFoldDB" id="K2GY04"/>
<dbReference type="InterPro" id="IPR050090">
    <property type="entry name" value="Tyrosine_recombinase_XerCD"/>
</dbReference>
<reference evidence="5" key="1">
    <citation type="journal article" date="2012" name="Science">
        <title>Fermentation, hydrogen, and sulfur metabolism in multiple uncultivated bacterial phyla.</title>
        <authorList>
            <person name="Wrighton K.C."/>
            <person name="Thomas B.C."/>
            <person name="Sharon I."/>
            <person name="Miller C.S."/>
            <person name="Castelle C.J."/>
            <person name="VerBerkmoes N.C."/>
            <person name="Wilkins M.J."/>
            <person name="Hettich R.L."/>
            <person name="Lipton M.S."/>
            <person name="Williams K.H."/>
            <person name="Long P.E."/>
            <person name="Banfield J.F."/>
        </authorList>
    </citation>
    <scope>NUCLEOTIDE SEQUENCE [LARGE SCALE GENOMIC DNA]</scope>
</reference>
<dbReference type="InterPro" id="IPR010998">
    <property type="entry name" value="Integrase_recombinase_N"/>
</dbReference>
<dbReference type="PROSITE" id="PS51898">
    <property type="entry name" value="TYR_RECOMBINASE"/>
    <property type="match status" value="1"/>
</dbReference>
<feature type="domain" description="Tyr recombinase" evidence="4">
    <location>
        <begin position="107"/>
        <end position="292"/>
    </location>
</feature>
<dbReference type="Gene3D" id="1.10.443.10">
    <property type="entry name" value="Intergrase catalytic core"/>
    <property type="match status" value="1"/>
</dbReference>
<evidence type="ECO:0000313" key="5">
    <source>
        <dbReference type="EMBL" id="EKE28355.1"/>
    </source>
</evidence>
<dbReference type="PANTHER" id="PTHR30349:SF41">
    <property type="entry name" value="INTEGRASE_RECOMBINASE PROTEIN MJ0367-RELATED"/>
    <property type="match status" value="1"/>
</dbReference>
<name>K2GY04_9BACT</name>
<protein>
    <submittedName>
        <fullName evidence="5">Site-specific tyrosine recombinase XerC</fullName>
    </submittedName>
</protein>
<dbReference type="Pfam" id="PF00589">
    <property type="entry name" value="Phage_integrase"/>
    <property type="match status" value="1"/>
</dbReference>
<evidence type="ECO:0000259" key="4">
    <source>
        <dbReference type="PROSITE" id="PS51898"/>
    </source>
</evidence>
<dbReference type="Gene3D" id="1.10.150.130">
    <property type="match status" value="1"/>
</dbReference>
<dbReference type="PANTHER" id="PTHR30349">
    <property type="entry name" value="PHAGE INTEGRASE-RELATED"/>
    <property type="match status" value="1"/>
</dbReference>
<evidence type="ECO:0000256" key="3">
    <source>
        <dbReference type="ARBA" id="ARBA00023172"/>
    </source>
</evidence>
<keyword evidence="3" id="KW-0233">DNA recombination</keyword>
<gene>
    <name evidence="5" type="primary">xerC</name>
    <name evidence="5" type="ORF">ACD_3C00071G0005</name>
</gene>
<accession>K2GY04</accession>
<dbReference type="GO" id="GO:0006310">
    <property type="term" value="P:DNA recombination"/>
    <property type="evidence" value="ECO:0007669"/>
    <property type="project" value="UniProtKB-KW"/>
</dbReference>
<dbReference type="GO" id="GO:0015074">
    <property type="term" value="P:DNA integration"/>
    <property type="evidence" value="ECO:0007669"/>
    <property type="project" value="InterPro"/>
</dbReference>
<comment type="caution">
    <text evidence="5">The sequence shown here is derived from an EMBL/GenBank/DDBJ whole genome shotgun (WGS) entry which is preliminary data.</text>
</comment>
<dbReference type="SUPFAM" id="SSF56349">
    <property type="entry name" value="DNA breaking-rejoining enzymes"/>
    <property type="match status" value="1"/>
</dbReference>
<dbReference type="InterPro" id="IPR002104">
    <property type="entry name" value="Integrase_catalytic"/>
</dbReference>
<keyword evidence="2" id="KW-0238">DNA-binding</keyword>
<evidence type="ECO:0000256" key="2">
    <source>
        <dbReference type="ARBA" id="ARBA00023125"/>
    </source>
</evidence>